<reference evidence="1" key="2">
    <citation type="journal article" date="2021" name="PeerJ">
        <title>Extensive microbial diversity within the chicken gut microbiome revealed by metagenomics and culture.</title>
        <authorList>
            <person name="Gilroy R."/>
            <person name="Ravi A."/>
            <person name="Getino M."/>
            <person name="Pursley I."/>
            <person name="Horton D.L."/>
            <person name="Alikhan N.F."/>
            <person name="Baker D."/>
            <person name="Gharbi K."/>
            <person name="Hall N."/>
            <person name="Watson M."/>
            <person name="Adriaenssens E.M."/>
            <person name="Foster-Nyarko E."/>
            <person name="Jarju S."/>
            <person name="Secka A."/>
            <person name="Antonio M."/>
            <person name="Oren A."/>
            <person name="Chaudhuri R.R."/>
            <person name="La Ragione R."/>
            <person name="Hildebrand F."/>
            <person name="Pallen M.J."/>
        </authorList>
    </citation>
    <scope>NUCLEOTIDE SEQUENCE</scope>
    <source>
        <strain evidence="1">CHK199-13235</strain>
    </source>
</reference>
<dbReference type="Proteomes" id="UP000824002">
    <property type="component" value="Unassembled WGS sequence"/>
</dbReference>
<evidence type="ECO:0000313" key="1">
    <source>
        <dbReference type="EMBL" id="HIS75649.1"/>
    </source>
</evidence>
<dbReference type="AlphaFoldDB" id="A0A9D1FKZ9"/>
<comment type="caution">
    <text evidence="1">The sequence shown here is derived from an EMBL/GenBank/DDBJ whole genome shotgun (WGS) entry which is preliminary data.</text>
</comment>
<evidence type="ECO:0000313" key="2">
    <source>
        <dbReference type="Proteomes" id="UP000824002"/>
    </source>
</evidence>
<name>A0A9D1FKZ9_9FIRM</name>
<gene>
    <name evidence="1" type="ORF">IAB51_02460</name>
</gene>
<protein>
    <submittedName>
        <fullName evidence="1">Uncharacterized protein</fullName>
    </submittedName>
</protein>
<dbReference type="EMBL" id="DVJP01000020">
    <property type="protein sequence ID" value="HIS75649.1"/>
    <property type="molecule type" value="Genomic_DNA"/>
</dbReference>
<sequence>MDRNWMLEKGVLCRTDGQPLTAEDALRAGEALGRMKPGGAVGAGRADSPAAKALLLAAESGVLEKGGALWGFGGCFESQFSYCCGRSGADFGIFADFSGELRLVSAGGMPLSCEEEKRFLQNMEEPGRKGRRGGWGNQVSMGSLRELYPIELIKAAETSLAGLRACVKCPNPVIRGLMEDAMEKLGCRLTEGGLTLQISGDGRDVSVYDRVQDYIFTDRVLFLVCLDLFQRGQDAAVPSSAPLALEGAAALYGRKVFRYEDGFPSRTNQKARALGSRQLFLRDGPMLGLRLLSILRRSGGSLSQLEQRLPRYGRVSRMVPSPVTEAAVLAFPLGELRVRPAKNGKFAFLSAEAGDMETAEELCRMGEEKLAGGRGLS</sequence>
<accession>A0A9D1FKZ9</accession>
<proteinExistence type="predicted"/>
<reference evidence="1" key="1">
    <citation type="submission" date="2020-10" db="EMBL/GenBank/DDBJ databases">
        <authorList>
            <person name="Gilroy R."/>
        </authorList>
    </citation>
    <scope>NUCLEOTIDE SEQUENCE</scope>
    <source>
        <strain evidence="1">CHK199-13235</strain>
    </source>
</reference>
<organism evidence="1 2">
    <name type="scientific">Candidatus Merdivicinus excrementipullorum</name>
    <dbReference type="NCBI Taxonomy" id="2840867"/>
    <lineage>
        <taxon>Bacteria</taxon>
        <taxon>Bacillati</taxon>
        <taxon>Bacillota</taxon>
        <taxon>Clostridia</taxon>
        <taxon>Eubacteriales</taxon>
        <taxon>Oscillospiraceae</taxon>
        <taxon>Oscillospiraceae incertae sedis</taxon>
        <taxon>Candidatus Merdivicinus</taxon>
    </lineage>
</organism>